<feature type="region of interest" description="Disordered" evidence="1">
    <location>
        <begin position="173"/>
        <end position="204"/>
    </location>
</feature>
<name>A0AAJ8JT11_9TREE</name>
<feature type="region of interest" description="Disordered" evidence="1">
    <location>
        <begin position="1"/>
        <end position="123"/>
    </location>
</feature>
<feature type="region of interest" description="Disordered" evidence="1">
    <location>
        <begin position="494"/>
        <end position="569"/>
    </location>
</feature>
<dbReference type="GeneID" id="91087345"/>
<accession>A0AAJ8JT11</accession>
<dbReference type="EMBL" id="CP143786">
    <property type="protein sequence ID" value="WVN87937.1"/>
    <property type="molecule type" value="Genomic_DNA"/>
</dbReference>
<gene>
    <name evidence="2" type="ORF">L203_103134</name>
</gene>
<reference evidence="2" key="3">
    <citation type="submission" date="2024-01" db="EMBL/GenBank/DDBJ databases">
        <authorList>
            <person name="Coelho M.A."/>
            <person name="David-Palma M."/>
            <person name="Shea T."/>
            <person name="Sun S."/>
            <person name="Cuomo C.A."/>
            <person name="Heitman J."/>
        </authorList>
    </citation>
    <scope>NUCLEOTIDE SEQUENCE</scope>
    <source>
        <strain evidence="2">CBS 7841</strain>
    </source>
</reference>
<keyword evidence="3" id="KW-1185">Reference proteome</keyword>
<reference evidence="2" key="2">
    <citation type="journal article" date="2022" name="Elife">
        <title>Obligate sexual reproduction of a homothallic fungus closely related to the Cryptococcus pathogenic species complex.</title>
        <authorList>
            <person name="Passer A.R."/>
            <person name="Clancey S.A."/>
            <person name="Shea T."/>
            <person name="David-Palma M."/>
            <person name="Averette A.F."/>
            <person name="Boekhout T."/>
            <person name="Porcel B.M."/>
            <person name="Nowrousian M."/>
            <person name="Cuomo C.A."/>
            <person name="Sun S."/>
            <person name="Heitman J."/>
            <person name="Coelho M.A."/>
        </authorList>
    </citation>
    <scope>NUCLEOTIDE SEQUENCE</scope>
    <source>
        <strain evidence="2">CBS 7841</strain>
    </source>
</reference>
<dbReference type="Proteomes" id="UP000094043">
    <property type="component" value="Chromosome 3"/>
</dbReference>
<dbReference type="KEGG" id="cdep:91087345"/>
<feature type="compositionally biased region" description="Acidic residues" evidence="1">
    <location>
        <begin position="494"/>
        <end position="504"/>
    </location>
</feature>
<protein>
    <submittedName>
        <fullName evidence="2">Uncharacterized protein</fullName>
    </submittedName>
</protein>
<proteinExistence type="predicted"/>
<evidence type="ECO:0000256" key="1">
    <source>
        <dbReference type="SAM" id="MobiDB-lite"/>
    </source>
</evidence>
<feature type="compositionally biased region" description="Basic and acidic residues" evidence="1">
    <location>
        <begin position="90"/>
        <end position="99"/>
    </location>
</feature>
<feature type="compositionally biased region" description="Low complexity" evidence="1">
    <location>
        <begin position="543"/>
        <end position="563"/>
    </location>
</feature>
<evidence type="ECO:0000313" key="2">
    <source>
        <dbReference type="EMBL" id="WVN87937.1"/>
    </source>
</evidence>
<feature type="region of interest" description="Disordered" evidence="1">
    <location>
        <begin position="671"/>
        <end position="695"/>
    </location>
</feature>
<organism evidence="2 3">
    <name type="scientific">Cryptococcus depauperatus CBS 7841</name>
    <dbReference type="NCBI Taxonomy" id="1295531"/>
    <lineage>
        <taxon>Eukaryota</taxon>
        <taxon>Fungi</taxon>
        <taxon>Dikarya</taxon>
        <taxon>Basidiomycota</taxon>
        <taxon>Agaricomycotina</taxon>
        <taxon>Tremellomycetes</taxon>
        <taxon>Tremellales</taxon>
        <taxon>Cryptococcaceae</taxon>
        <taxon>Cryptococcus</taxon>
    </lineage>
</organism>
<feature type="compositionally biased region" description="Polar residues" evidence="1">
    <location>
        <begin position="44"/>
        <end position="56"/>
    </location>
</feature>
<dbReference type="AlphaFoldDB" id="A0AAJ8JT11"/>
<feature type="compositionally biased region" description="Basic residues" evidence="1">
    <location>
        <begin position="34"/>
        <end position="43"/>
    </location>
</feature>
<reference evidence="2" key="1">
    <citation type="submission" date="2016-06" db="EMBL/GenBank/DDBJ databases">
        <authorList>
            <person name="Cuomo C."/>
            <person name="Litvintseva A."/>
            <person name="Heitman J."/>
            <person name="Chen Y."/>
            <person name="Sun S."/>
            <person name="Springer D."/>
            <person name="Dromer F."/>
            <person name="Young S."/>
            <person name="Zeng Q."/>
            <person name="Chapman S."/>
            <person name="Gujja S."/>
            <person name="Saif S."/>
            <person name="Birren B."/>
        </authorList>
    </citation>
    <scope>NUCLEOTIDE SEQUENCE</scope>
    <source>
        <strain evidence="2">CBS 7841</strain>
    </source>
</reference>
<feature type="compositionally biased region" description="Basic residues" evidence="1">
    <location>
        <begin position="680"/>
        <end position="689"/>
    </location>
</feature>
<sequence>METSDSSELSSIPSSSPAAARKRIAAGTSSVAPKKVKCKRQRKSTVNTKAVKSVSNNEKDERKLQKTLLKPHRIANEKKGKILASNALQEVKRKAEKGAEGNSKPSKRLKCLSSSSSSSHFYKKGHHTAAYREKSNEGSFGDFSISLAVSASTDDDPEKQTLDALIDFMQGTPEKSCLDSEEEDDSDEGSDTNPEDDQDFRPTPLPNGLLPETFVFAKYPSGYFISQFLSYQPAQNLRDQKAGKDYCTIMDANGKVHDKIKLEFIITKDDEKIADCKLGKYKIVDHSSPGFSTDADVRPPSPEFIHQQSIDSPANCIILPTPSPTQPPNTLTPADFCDLDRVSQLRLIRPHLHKILEEKYPPAQWRIDKFFENNQSRRNLNHEVSYGDIVGNEVIGIIIPELWRWTLRKDRWGDKEQRLEEPPRPRGTQRYNELSIPKLKEYIDNVLLPEAIIELCIRSYYPMDLLKEIDNKQGGEGEEDIELLADVSDPELDTSLDFESEDEPQSNSQPLASKPKAKVELTPPPISLALHPTDPNQQKKFSPSHSPASLSSALSSVPTSPLSQYSPDSRLKHPVPFPVATDINNPVFDTKVSIFQPLQTASTSGSTWPDDETLYDAARILLRILSNRDISLMWSNGEFFLRLARETKRKELGLPPENVTPEELEEWKKEKALEEERSGNGRKKIQRVRSFKDME</sequence>
<feature type="compositionally biased region" description="Low complexity" evidence="1">
    <location>
        <begin position="1"/>
        <end position="29"/>
    </location>
</feature>
<evidence type="ECO:0000313" key="3">
    <source>
        <dbReference type="Proteomes" id="UP000094043"/>
    </source>
</evidence>
<dbReference type="RefSeq" id="XP_066068637.1">
    <property type="nucleotide sequence ID" value="XM_066212540.1"/>
</dbReference>
<feature type="compositionally biased region" description="Acidic residues" evidence="1">
    <location>
        <begin position="179"/>
        <end position="198"/>
    </location>
</feature>